<dbReference type="RefSeq" id="WP_425555773.1">
    <property type="nucleotide sequence ID" value="NZ_BAABGN010000012.1"/>
</dbReference>
<organism evidence="8 9">
    <name type="scientific">Georgenia halophila</name>
    <dbReference type="NCBI Taxonomy" id="620889"/>
    <lineage>
        <taxon>Bacteria</taxon>
        <taxon>Bacillati</taxon>
        <taxon>Actinomycetota</taxon>
        <taxon>Actinomycetes</taxon>
        <taxon>Micrococcales</taxon>
        <taxon>Bogoriellaceae</taxon>
        <taxon>Georgenia</taxon>
    </lineage>
</organism>
<dbReference type="InterPro" id="IPR003439">
    <property type="entry name" value="ABC_transporter-like_ATP-bd"/>
</dbReference>
<reference evidence="9" key="1">
    <citation type="journal article" date="2019" name="Int. J. Syst. Evol. Microbiol.">
        <title>The Global Catalogue of Microorganisms (GCM) 10K type strain sequencing project: providing services to taxonomists for standard genome sequencing and annotation.</title>
        <authorList>
            <consortium name="The Broad Institute Genomics Platform"/>
            <consortium name="The Broad Institute Genome Sequencing Center for Infectious Disease"/>
            <person name="Wu L."/>
            <person name="Ma J."/>
        </authorList>
    </citation>
    <scope>NUCLEOTIDE SEQUENCE [LARGE SCALE GENOMIC DNA]</scope>
    <source>
        <strain evidence="9">JCM 17810</strain>
    </source>
</reference>
<evidence type="ECO:0000256" key="1">
    <source>
        <dbReference type="ARBA" id="ARBA00005417"/>
    </source>
</evidence>
<feature type="domain" description="ABC transporter" evidence="6">
    <location>
        <begin position="6"/>
        <end position="243"/>
    </location>
</feature>
<keyword evidence="9" id="KW-1185">Reference proteome</keyword>
<comment type="caution">
    <text evidence="8">The sequence shown here is derived from an EMBL/GenBank/DDBJ whole genome shotgun (WGS) entry which is preliminary data.</text>
</comment>
<dbReference type="PROSITE" id="PS50893">
    <property type="entry name" value="ABC_TRANSPORTER_2"/>
    <property type="match status" value="1"/>
</dbReference>
<dbReference type="InterPro" id="IPR000644">
    <property type="entry name" value="CBS_dom"/>
</dbReference>
<name>A0ABP8LGX2_9MICO</name>
<evidence type="ECO:0000256" key="3">
    <source>
        <dbReference type="ARBA" id="ARBA00022741"/>
    </source>
</evidence>
<dbReference type="InterPro" id="IPR003593">
    <property type="entry name" value="AAA+_ATPase"/>
</dbReference>
<evidence type="ECO:0000256" key="5">
    <source>
        <dbReference type="PROSITE-ProRule" id="PRU00703"/>
    </source>
</evidence>
<dbReference type="InterPro" id="IPR027417">
    <property type="entry name" value="P-loop_NTPase"/>
</dbReference>
<keyword evidence="5" id="KW-0129">CBS domain</keyword>
<comment type="similarity">
    <text evidence="1">Belongs to the ABC transporter superfamily.</text>
</comment>
<dbReference type="SUPFAM" id="SSF54631">
    <property type="entry name" value="CBS-domain pair"/>
    <property type="match status" value="1"/>
</dbReference>
<evidence type="ECO:0000256" key="4">
    <source>
        <dbReference type="ARBA" id="ARBA00022840"/>
    </source>
</evidence>
<dbReference type="SMART" id="SM00382">
    <property type="entry name" value="AAA"/>
    <property type="match status" value="1"/>
</dbReference>
<evidence type="ECO:0000256" key="2">
    <source>
        <dbReference type="ARBA" id="ARBA00022448"/>
    </source>
</evidence>
<dbReference type="PANTHER" id="PTHR43117">
    <property type="entry name" value="OSMOPROTECTANT IMPORT ATP-BINDING PROTEIN OSMV"/>
    <property type="match status" value="1"/>
</dbReference>
<dbReference type="PROSITE" id="PS00211">
    <property type="entry name" value="ABC_TRANSPORTER_1"/>
    <property type="match status" value="1"/>
</dbReference>
<sequence length="336" mass="35838">MAEPMIRLSDLSKSYPGQQQPAVDRISMEIQEGEIVVLVGPSGCGKTTTLKMINRIIEPTSGRIFVGGDDVTRVEATSLRRRIGYVIQAGGLFPHMTVADNVGVVPSLLGWDKPRIAARTHELLEMIGLDPGTYRKQYPQQLSGGQQQRVGVARALAADPPVLLMDEPFGAVDPIARAGLQDELLQLQSDIRKTIVFVTHDIDEAIKIGDRIAVLQDGAHIAQLDSPGRLLASPANDFVEDFVGAGAQIRGLSLNRVDELELDPAPAGTSARTIGPDATLYAALDRLLGAPGHVLAVVDDDGRARGTLTLANLLAEVEERNAQWAAGTRGAGADAR</sequence>
<evidence type="ECO:0000313" key="8">
    <source>
        <dbReference type="EMBL" id="GAA4428137.1"/>
    </source>
</evidence>
<dbReference type="Pfam" id="PF00005">
    <property type="entry name" value="ABC_tran"/>
    <property type="match status" value="1"/>
</dbReference>
<evidence type="ECO:0000313" key="9">
    <source>
        <dbReference type="Proteomes" id="UP001500622"/>
    </source>
</evidence>
<gene>
    <name evidence="8" type="ORF">GCM10023169_28930</name>
</gene>
<dbReference type="InterPro" id="IPR017871">
    <property type="entry name" value="ABC_transporter-like_CS"/>
</dbReference>
<protein>
    <recommendedName>
        <fullName evidence="10">Osmoprotectant transport system ATP-binding protein</fullName>
    </recommendedName>
</protein>
<dbReference type="PANTHER" id="PTHR43117:SF4">
    <property type="entry name" value="OSMOPROTECTANT IMPORT ATP-BINDING PROTEIN OSMV"/>
    <property type="match status" value="1"/>
</dbReference>
<dbReference type="PROSITE" id="PS51371">
    <property type="entry name" value="CBS"/>
    <property type="match status" value="1"/>
</dbReference>
<accession>A0ABP8LGX2</accession>
<evidence type="ECO:0008006" key="10">
    <source>
        <dbReference type="Google" id="ProtNLM"/>
    </source>
</evidence>
<evidence type="ECO:0000259" key="7">
    <source>
        <dbReference type="PROSITE" id="PS51371"/>
    </source>
</evidence>
<dbReference type="Proteomes" id="UP001500622">
    <property type="component" value="Unassembled WGS sequence"/>
</dbReference>
<keyword evidence="4" id="KW-0067">ATP-binding</keyword>
<proteinExistence type="inferred from homology"/>
<keyword evidence="2" id="KW-0813">Transport</keyword>
<dbReference type="SUPFAM" id="SSF52540">
    <property type="entry name" value="P-loop containing nucleoside triphosphate hydrolases"/>
    <property type="match status" value="1"/>
</dbReference>
<feature type="domain" description="CBS" evidence="7">
    <location>
        <begin position="267"/>
        <end position="323"/>
    </location>
</feature>
<dbReference type="Pfam" id="PF00571">
    <property type="entry name" value="CBS"/>
    <property type="match status" value="1"/>
</dbReference>
<dbReference type="Gene3D" id="3.40.50.300">
    <property type="entry name" value="P-loop containing nucleotide triphosphate hydrolases"/>
    <property type="match status" value="1"/>
</dbReference>
<keyword evidence="3" id="KW-0547">Nucleotide-binding</keyword>
<evidence type="ECO:0000259" key="6">
    <source>
        <dbReference type="PROSITE" id="PS50893"/>
    </source>
</evidence>
<dbReference type="EMBL" id="BAABGN010000012">
    <property type="protein sequence ID" value="GAA4428137.1"/>
    <property type="molecule type" value="Genomic_DNA"/>
</dbReference>
<dbReference type="InterPro" id="IPR046342">
    <property type="entry name" value="CBS_dom_sf"/>
</dbReference>